<dbReference type="SMART" id="SM00229">
    <property type="entry name" value="RasGEFN"/>
    <property type="match status" value="1"/>
</dbReference>
<dbReference type="InterPro" id="IPR001895">
    <property type="entry name" value="RASGEF_cat_dom"/>
</dbReference>
<dbReference type="PANTHER" id="PTHR23113:SF312">
    <property type="entry name" value="RAL GUANINE NUCLEOTIDE DISSOCIATION STIMULATOR-LIKE, ISOFORM E"/>
    <property type="match status" value="1"/>
</dbReference>
<feature type="domain" description="Ras-associating" evidence="4">
    <location>
        <begin position="529"/>
        <end position="620"/>
    </location>
</feature>
<dbReference type="Pfam" id="PF00617">
    <property type="entry name" value="RasGEF"/>
    <property type="match status" value="1"/>
</dbReference>
<evidence type="ECO:0000259" key="5">
    <source>
        <dbReference type="PROSITE" id="PS50212"/>
    </source>
</evidence>
<accession>A0A1X7U9P2</accession>
<dbReference type="Pfam" id="PF00618">
    <property type="entry name" value="RasGEF_N"/>
    <property type="match status" value="1"/>
</dbReference>
<sequence length="620" mass="70161">MMSLFLQPLGEVSENGVIYSLSLRKVHCDVDETQDNRRLWTSQLERSIQYGPADALVDHLVPEDGNVDHSYRMCFLAVYRTFMTPTQLLQCLLDRLTSATAVKEEVCQDQPNAIKSIVSFIRVWLDKYVIDFHESNLFNDLQSFLEKKQDLTSQLPELLDLQRLVLSHYRKTPTSPRGVVTPAITEPGMCCHPRCNGTAKEYNWFSEPAQQVAQDLTALDAEIFRGIIPHQCLEYVRKNNTKSSSVYKAIDTFNKVVSHVLSTTLQARNSKGLRSPSSRGKCISHWIDIAQSCRMLKNFSSMKAIMSGLQSSSLFRLKRSWAGLSSDRRSVFKELDELISSESNFQTFRDVLDKEATGKGTHRRQTYEAVHGVVPYLGTLLTDLTMLHTALPDVNKDGLINFEKRRKEFEIIAKLTLFQASASKYLLPLNLSLVHWLYTSPTLSESESFMLSKELEVCSTTSPSPKSSPSSTPLHQTLLVKKSLHLLTIAVGDIPRLSKNDDDDDDSSSGDLKPLSISQRSNSCHEIHSTIIVKITIVTSLTCCNYKSILIEKTEHTDSVIRRALEKYDIVQQHTDNIKAFSLYQIHDKKELLIPEDAVVYYALVIIPREAPVLLVKQKD</sequence>
<name>A0A1X7U9P2_AMPQE</name>
<gene>
    <name evidence="6" type="primary">100634238</name>
</gene>
<evidence type="ECO:0000256" key="1">
    <source>
        <dbReference type="ARBA" id="ARBA00022658"/>
    </source>
</evidence>
<dbReference type="PROSITE" id="PS50009">
    <property type="entry name" value="RASGEF_CAT"/>
    <property type="match status" value="1"/>
</dbReference>
<organism evidence="6">
    <name type="scientific">Amphimedon queenslandica</name>
    <name type="common">Sponge</name>
    <dbReference type="NCBI Taxonomy" id="400682"/>
    <lineage>
        <taxon>Eukaryota</taxon>
        <taxon>Metazoa</taxon>
        <taxon>Porifera</taxon>
        <taxon>Demospongiae</taxon>
        <taxon>Heteroscleromorpha</taxon>
        <taxon>Haplosclerida</taxon>
        <taxon>Niphatidae</taxon>
        <taxon>Amphimedon</taxon>
    </lineage>
</organism>
<dbReference type="InterPro" id="IPR023578">
    <property type="entry name" value="Ras_GEF_dom_sf"/>
</dbReference>
<keyword evidence="1 2" id="KW-0344">Guanine-nucleotide releasing factor</keyword>
<proteinExistence type="predicted"/>
<dbReference type="InterPro" id="IPR019804">
    <property type="entry name" value="Ras_G-nucl-exch_fac_CS"/>
</dbReference>
<dbReference type="InterPro" id="IPR029071">
    <property type="entry name" value="Ubiquitin-like_domsf"/>
</dbReference>
<dbReference type="PANTHER" id="PTHR23113">
    <property type="entry name" value="GUANINE NUCLEOTIDE EXCHANGE FACTOR"/>
    <property type="match status" value="1"/>
</dbReference>
<dbReference type="EnsemblMetazoa" id="XM_019999860.1">
    <property type="protein sequence ID" value="XP_019855419.1"/>
    <property type="gene ID" value="LOC100634238"/>
</dbReference>
<reference evidence="7" key="1">
    <citation type="journal article" date="2010" name="Nature">
        <title>The Amphimedon queenslandica genome and the evolution of animal complexity.</title>
        <authorList>
            <person name="Srivastava M."/>
            <person name="Simakov O."/>
            <person name="Chapman J."/>
            <person name="Fahey B."/>
            <person name="Gauthier M.E."/>
            <person name="Mitros T."/>
            <person name="Richards G.S."/>
            <person name="Conaco C."/>
            <person name="Dacre M."/>
            <person name="Hellsten U."/>
            <person name="Larroux C."/>
            <person name="Putnam N.H."/>
            <person name="Stanke M."/>
            <person name="Adamska M."/>
            <person name="Darling A."/>
            <person name="Degnan S.M."/>
            <person name="Oakley T.H."/>
            <person name="Plachetzki D.C."/>
            <person name="Zhai Y."/>
            <person name="Adamski M."/>
            <person name="Calcino A."/>
            <person name="Cummins S.F."/>
            <person name="Goodstein D.M."/>
            <person name="Harris C."/>
            <person name="Jackson D.J."/>
            <person name="Leys S.P."/>
            <person name="Shu S."/>
            <person name="Woodcroft B.J."/>
            <person name="Vervoort M."/>
            <person name="Kosik K.S."/>
            <person name="Manning G."/>
            <person name="Degnan B.M."/>
            <person name="Rokhsar D.S."/>
        </authorList>
    </citation>
    <scope>NUCLEOTIDE SEQUENCE [LARGE SCALE GENOMIC DNA]</scope>
</reference>
<dbReference type="InterPro" id="IPR000159">
    <property type="entry name" value="RA_dom"/>
</dbReference>
<dbReference type="CDD" id="cd00155">
    <property type="entry name" value="RasGEF"/>
    <property type="match status" value="1"/>
</dbReference>
<evidence type="ECO:0000259" key="4">
    <source>
        <dbReference type="PROSITE" id="PS50200"/>
    </source>
</evidence>
<dbReference type="InterPro" id="IPR036964">
    <property type="entry name" value="RASGEF_cat_dom_sf"/>
</dbReference>
<dbReference type="STRING" id="400682.A0A1X7U9P2"/>
<reference evidence="6" key="2">
    <citation type="submission" date="2017-05" db="UniProtKB">
        <authorList>
            <consortium name="EnsemblMetazoa"/>
        </authorList>
    </citation>
    <scope>IDENTIFICATION</scope>
</reference>
<dbReference type="CDD" id="cd06224">
    <property type="entry name" value="REM"/>
    <property type="match status" value="1"/>
</dbReference>
<dbReference type="SUPFAM" id="SSF48366">
    <property type="entry name" value="Ras GEF"/>
    <property type="match status" value="1"/>
</dbReference>
<dbReference type="InterPro" id="IPR008937">
    <property type="entry name" value="Ras-like_GEF"/>
</dbReference>
<evidence type="ECO:0000313" key="7">
    <source>
        <dbReference type="Proteomes" id="UP000007879"/>
    </source>
</evidence>
<dbReference type="Gene3D" id="1.20.870.10">
    <property type="entry name" value="Son of sevenless (SoS) protein Chain: S domain 1"/>
    <property type="match status" value="1"/>
</dbReference>
<evidence type="ECO:0008006" key="8">
    <source>
        <dbReference type="Google" id="ProtNLM"/>
    </source>
</evidence>
<protein>
    <recommendedName>
        <fullName evidence="8">Ras-GEF domain-containing protein</fullName>
    </recommendedName>
</protein>
<evidence type="ECO:0000259" key="3">
    <source>
        <dbReference type="PROSITE" id="PS50009"/>
    </source>
</evidence>
<dbReference type="GO" id="GO:0005085">
    <property type="term" value="F:guanyl-nucleotide exchange factor activity"/>
    <property type="evidence" value="ECO:0007669"/>
    <property type="project" value="UniProtKB-KW"/>
</dbReference>
<keyword evidence="7" id="KW-1185">Reference proteome</keyword>
<dbReference type="GO" id="GO:0005886">
    <property type="term" value="C:plasma membrane"/>
    <property type="evidence" value="ECO:0007669"/>
    <property type="project" value="TreeGrafter"/>
</dbReference>
<dbReference type="Gene3D" id="1.10.840.10">
    <property type="entry name" value="Ras guanine-nucleotide exchange factors catalytic domain"/>
    <property type="match status" value="1"/>
</dbReference>
<feature type="domain" description="Ras-GEF" evidence="3">
    <location>
        <begin position="208"/>
        <end position="452"/>
    </location>
</feature>
<dbReference type="PROSITE" id="PS50200">
    <property type="entry name" value="RA"/>
    <property type="match status" value="1"/>
</dbReference>
<dbReference type="AlphaFoldDB" id="A0A1X7U9P2"/>
<dbReference type="InParanoid" id="A0A1X7U9P2"/>
<feature type="domain" description="N-terminal Ras-GEF" evidence="5">
    <location>
        <begin position="44"/>
        <end position="170"/>
    </location>
</feature>
<evidence type="ECO:0000313" key="6">
    <source>
        <dbReference type="EnsemblMetazoa" id="Aqu2.1.24378_001"/>
    </source>
</evidence>
<dbReference type="Gene3D" id="3.10.20.90">
    <property type="entry name" value="Phosphatidylinositol 3-kinase Catalytic Subunit, Chain A, domain 1"/>
    <property type="match status" value="1"/>
</dbReference>
<dbReference type="PROSITE" id="PS50212">
    <property type="entry name" value="RASGEF_NTER"/>
    <property type="match status" value="1"/>
</dbReference>
<dbReference type="SMART" id="SM00147">
    <property type="entry name" value="RasGEF"/>
    <property type="match status" value="1"/>
</dbReference>
<dbReference type="PROSITE" id="PS00720">
    <property type="entry name" value="RASGEF"/>
    <property type="match status" value="1"/>
</dbReference>
<dbReference type="Pfam" id="PF00788">
    <property type="entry name" value="RA"/>
    <property type="match status" value="1"/>
</dbReference>
<dbReference type="GO" id="GO:0007265">
    <property type="term" value="P:Ras protein signal transduction"/>
    <property type="evidence" value="ECO:0007669"/>
    <property type="project" value="TreeGrafter"/>
</dbReference>
<dbReference type="Proteomes" id="UP000007879">
    <property type="component" value="Unassembled WGS sequence"/>
</dbReference>
<dbReference type="EnsemblMetazoa" id="Aqu2.1.24378_001">
    <property type="protein sequence ID" value="Aqu2.1.24378_001"/>
    <property type="gene ID" value="Aqu2.1.24378"/>
</dbReference>
<dbReference type="SUPFAM" id="SSF54236">
    <property type="entry name" value="Ubiquitin-like"/>
    <property type="match status" value="1"/>
</dbReference>
<evidence type="ECO:0000256" key="2">
    <source>
        <dbReference type="PROSITE-ProRule" id="PRU00168"/>
    </source>
</evidence>
<dbReference type="OrthoDB" id="26687at2759"/>
<dbReference type="eggNOG" id="KOG3629">
    <property type="taxonomic scope" value="Eukaryota"/>
</dbReference>
<dbReference type="InterPro" id="IPR000651">
    <property type="entry name" value="Ras-like_Gua-exchang_fac_N"/>
</dbReference>